<keyword evidence="1" id="KW-0802">TPR repeat</keyword>
<feature type="domain" description="GSCFA" evidence="2">
    <location>
        <begin position="56"/>
        <end position="318"/>
    </location>
</feature>
<evidence type="ECO:0000313" key="4">
    <source>
        <dbReference type="Proteomes" id="UP000199382"/>
    </source>
</evidence>
<dbReference type="Gene3D" id="1.25.40.10">
    <property type="entry name" value="Tetratricopeptide repeat domain"/>
    <property type="match status" value="1"/>
</dbReference>
<dbReference type="InterPro" id="IPR011990">
    <property type="entry name" value="TPR-like_helical_dom_sf"/>
</dbReference>
<evidence type="ECO:0000259" key="2">
    <source>
        <dbReference type="Pfam" id="PF08885"/>
    </source>
</evidence>
<proteinExistence type="predicted"/>
<feature type="repeat" description="TPR" evidence="1">
    <location>
        <begin position="373"/>
        <end position="406"/>
    </location>
</feature>
<evidence type="ECO:0000256" key="1">
    <source>
        <dbReference type="PROSITE-ProRule" id="PRU00339"/>
    </source>
</evidence>
<dbReference type="RefSeq" id="WP_093161421.1">
    <property type="nucleotide sequence ID" value="NZ_FNEK01000054.1"/>
</dbReference>
<dbReference type="Proteomes" id="UP000199382">
    <property type="component" value="Unassembled WGS sequence"/>
</dbReference>
<evidence type="ECO:0000313" key="3">
    <source>
        <dbReference type="EMBL" id="SDK79986.1"/>
    </source>
</evidence>
<dbReference type="InterPro" id="IPR019734">
    <property type="entry name" value="TPR_rpt"/>
</dbReference>
<dbReference type="SUPFAM" id="SSF48452">
    <property type="entry name" value="TPR-like"/>
    <property type="match status" value="1"/>
</dbReference>
<reference evidence="3 4" key="1">
    <citation type="submission" date="2016-10" db="EMBL/GenBank/DDBJ databases">
        <authorList>
            <person name="de Groot N.N."/>
        </authorList>
    </citation>
    <scope>NUCLEOTIDE SEQUENCE [LARGE SCALE GENOMIC DNA]</scope>
    <source>
        <strain evidence="3 4">DSM 25294</strain>
    </source>
</reference>
<dbReference type="OrthoDB" id="369216at2"/>
<protein>
    <submittedName>
        <fullName evidence="3">GSCFA family protein</fullName>
    </submittedName>
</protein>
<dbReference type="EMBL" id="FNEK01000054">
    <property type="protein sequence ID" value="SDK79986.1"/>
    <property type="molecule type" value="Genomic_DNA"/>
</dbReference>
<dbReference type="STRING" id="571298.SAMN04488026_105430"/>
<sequence>MSGSNLEARPALEAYKTAARNDLRRYPSPEKDGERLYPLASPSVRPGFSMSRSDTVFTIGSCFARNVESALAGNGLVVLSRDFELGPIGEGLGFAGNFFNKYSIHSIINEFRWAMDRSTFPGRDLLYTAKEGSESYLDLQLGSSKLDYPITEILEFRHRFLDVMAQAAEADVLVVTLGYVEVWFDRKLDIYLNVAPPPALAKREPERFEFRVLSYEDVLAGLREMRELLLKYRRKPLRMLLTVSPVPLLSTFRDMDVLVANSYSKSVQRAAIDAFVAESDGVDYFPSYEFVTLSDPRVAWSRGDYRHVSADLVARIMATVLQRYVEGESGLASPEAVGVQSLEASVRMVMRLGEYAEAAALLERNAKLVAGNGGLELQFGTALQETGRFEEAFDAFARAGELLPNNPDPLEAQIQCCRKLGRGPHAEMLLAEHSERFPGRTAFRDDDEWQGVL</sequence>
<accession>A0A1G9EUZ6</accession>
<dbReference type="InterPro" id="IPR014982">
    <property type="entry name" value="GSCFA"/>
</dbReference>
<gene>
    <name evidence="3" type="ORF">SAMN04488026_105430</name>
</gene>
<dbReference type="PROSITE" id="PS50005">
    <property type="entry name" value="TPR"/>
    <property type="match status" value="1"/>
</dbReference>
<keyword evidence="4" id="KW-1185">Reference proteome</keyword>
<dbReference type="AlphaFoldDB" id="A0A1G9EUZ6"/>
<dbReference type="Pfam" id="PF08885">
    <property type="entry name" value="GSCFA"/>
    <property type="match status" value="1"/>
</dbReference>
<organism evidence="3 4">
    <name type="scientific">Aliiruegeria lutimaris</name>
    <dbReference type="NCBI Taxonomy" id="571298"/>
    <lineage>
        <taxon>Bacteria</taxon>
        <taxon>Pseudomonadati</taxon>
        <taxon>Pseudomonadota</taxon>
        <taxon>Alphaproteobacteria</taxon>
        <taxon>Rhodobacterales</taxon>
        <taxon>Roseobacteraceae</taxon>
        <taxon>Aliiruegeria</taxon>
    </lineage>
</organism>
<name>A0A1G9EUZ6_9RHOB</name>